<proteinExistence type="predicted"/>
<dbReference type="EMBL" id="QGTW01000001">
    <property type="protein sequence ID" value="PWW32115.1"/>
    <property type="molecule type" value="Genomic_DNA"/>
</dbReference>
<sequence>MNEHYIAMKAFQHDIDCFCPDAYHAFSITIQKGDLIEVTPERKFTMAKGWYVFVVINEQHAFFMATEDLELYLMNEQIISLIDIDLRINYLQFKIDQDLERGDETSFAIHSNLLNESLKLMAGRESHLSDLAVG</sequence>
<organism evidence="1 2">
    <name type="scientific">Cytobacillus oceanisediminis</name>
    <dbReference type="NCBI Taxonomy" id="665099"/>
    <lineage>
        <taxon>Bacteria</taxon>
        <taxon>Bacillati</taxon>
        <taxon>Bacillota</taxon>
        <taxon>Bacilli</taxon>
        <taxon>Bacillales</taxon>
        <taxon>Bacillaceae</taxon>
        <taxon>Cytobacillus</taxon>
    </lineage>
</organism>
<dbReference type="RefSeq" id="WP_110063083.1">
    <property type="nucleotide sequence ID" value="NZ_QGTW01000001.1"/>
</dbReference>
<evidence type="ECO:0000313" key="2">
    <source>
        <dbReference type="Proteomes" id="UP000247150"/>
    </source>
</evidence>
<accession>A0A2V3AE51</accession>
<dbReference type="OrthoDB" id="2867457at2"/>
<comment type="caution">
    <text evidence="1">The sequence shown here is derived from an EMBL/GenBank/DDBJ whole genome shotgun (WGS) entry which is preliminary data.</text>
</comment>
<dbReference type="Proteomes" id="UP000247150">
    <property type="component" value="Unassembled WGS sequence"/>
</dbReference>
<evidence type="ECO:0008006" key="3">
    <source>
        <dbReference type="Google" id="ProtNLM"/>
    </source>
</evidence>
<reference evidence="1 2" key="1">
    <citation type="submission" date="2018-05" db="EMBL/GenBank/DDBJ databases">
        <title>Freshwater and sediment microbial communities from various areas in North America, analyzing microbe dynamics in response to fracking.</title>
        <authorList>
            <person name="Lamendella R."/>
        </authorList>
    </citation>
    <scope>NUCLEOTIDE SEQUENCE [LARGE SCALE GENOMIC DNA]</scope>
    <source>
        <strain evidence="1 2">15_TX</strain>
    </source>
</reference>
<name>A0A2V3AE51_9BACI</name>
<gene>
    <name evidence="1" type="ORF">DFO73_101378</name>
</gene>
<protein>
    <recommendedName>
        <fullName evidence="3">IDEAL domain-containing protein</fullName>
    </recommendedName>
</protein>
<dbReference type="AlphaFoldDB" id="A0A2V3AE51"/>
<evidence type="ECO:0000313" key="1">
    <source>
        <dbReference type="EMBL" id="PWW32115.1"/>
    </source>
</evidence>